<dbReference type="PANTHER" id="PTHR33136:SF6">
    <property type="entry name" value="PROTEIN RALF-LIKE 34"/>
    <property type="match status" value="1"/>
</dbReference>
<keyword evidence="7" id="KW-1185">Reference proteome</keyword>
<keyword evidence="3 5" id="KW-0732">Signal</keyword>
<evidence type="ECO:0000313" key="6">
    <source>
        <dbReference type="EMBL" id="VAH68394.1"/>
    </source>
</evidence>
<feature type="signal peptide" evidence="5">
    <location>
        <begin position="1"/>
        <end position="27"/>
    </location>
</feature>
<reference evidence="6 7" key="1">
    <citation type="submission" date="2017-09" db="EMBL/GenBank/DDBJ databases">
        <authorList>
            <consortium name="International Durum Wheat Genome Sequencing Consortium (IDWGSC)"/>
            <person name="Milanesi L."/>
        </authorList>
    </citation>
    <scope>NUCLEOTIDE SEQUENCE [LARGE SCALE GENOMIC DNA]</scope>
    <source>
        <strain evidence="7">cv. Svevo</strain>
    </source>
</reference>
<dbReference type="GO" id="GO:0009506">
    <property type="term" value="C:plasmodesma"/>
    <property type="evidence" value="ECO:0007669"/>
    <property type="project" value="TreeGrafter"/>
</dbReference>
<dbReference type="GO" id="GO:0019722">
    <property type="term" value="P:calcium-mediated signaling"/>
    <property type="evidence" value="ECO:0007669"/>
    <property type="project" value="TreeGrafter"/>
</dbReference>
<dbReference type="EMBL" id="LT934115">
    <property type="protein sequence ID" value="VAH68394.1"/>
    <property type="molecule type" value="Genomic_DNA"/>
</dbReference>
<evidence type="ECO:0000256" key="3">
    <source>
        <dbReference type="ARBA" id="ARBA00022729"/>
    </source>
</evidence>
<name>A0A9R0RXT0_TRITD</name>
<dbReference type="InterPro" id="IPR008801">
    <property type="entry name" value="RALF"/>
</dbReference>
<evidence type="ECO:0000313" key="7">
    <source>
        <dbReference type="Proteomes" id="UP000324705"/>
    </source>
</evidence>
<dbReference type="Pfam" id="PF05498">
    <property type="entry name" value="RALF"/>
    <property type="match status" value="1"/>
</dbReference>
<comment type="similarity">
    <text evidence="1">Belongs to the plant rapid alkalinization factor (RALF) family.</text>
</comment>
<sequence length="100" mass="10338">MAPPLPSRAALALIVAVAALLVVVVAAAMRAACRVEDEEGCGGEATLRRHLGGGGYIGYDALRRNAVPCSVRGASYYNCRPGGQANPYSRGCSSITRCRG</sequence>
<gene>
    <name evidence="6" type="ORF">TRITD_3Av1G253320</name>
</gene>
<organism evidence="6 7">
    <name type="scientific">Triticum turgidum subsp. durum</name>
    <name type="common">Durum wheat</name>
    <name type="synonym">Triticum durum</name>
    <dbReference type="NCBI Taxonomy" id="4567"/>
    <lineage>
        <taxon>Eukaryota</taxon>
        <taxon>Viridiplantae</taxon>
        <taxon>Streptophyta</taxon>
        <taxon>Embryophyta</taxon>
        <taxon>Tracheophyta</taxon>
        <taxon>Spermatophyta</taxon>
        <taxon>Magnoliopsida</taxon>
        <taxon>Liliopsida</taxon>
        <taxon>Poales</taxon>
        <taxon>Poaceae</taxon>
        <taxon>BOP clade</taxon>
        <taxon>Pooideae</taxon>
        <taxon>Triticodae</taxon>
        <taxon>Triticeae</taxon>
        <taxon>Triticinae</taxon>
        <taxon>Triticum</taxon>
    </lineage>
</organism>
<dbReference type="GO" id="GO:0005179">
    <property type="term" value="F:hormone activity"/>
    <property type="evidence" value="ECO:0007669"/>
    <property type="project" value="UniProtKB-KW"/>
</dbReference>
<evidence type="ECO:0000256" key="2">
    <source>
        <dbReference type="ARBA" id="ARBA00022702"/>
    </source>
</evidence>
<feature type="chain" id="PRO_5040300371" description="Rapid alkalinization factor" evidence="5">
    <location>
        <begin position="28"/>
        <end position="100"/>
    </location>
</feature>
<proteinExistence type="inferred from homology"/>
<evidence type="ECO:0000256" key="1">
    <source>
        <dbReference type="ARBA" id="ARBA00009178"/>
    </source>
</evidence>
<evidence type="ECO:0000256" key="4">
    <source>
        <dbReference type="ARBA" id="ARBA00023157"/>
    </source>
</evidence>
<dbReference type="Gramene" id="TRITD3Av1G253320.1">
    <property type="protein sequence ID" value="TRITD3Av1G253320.1"/>
    <property type="gene ID" value="TRITD3Av1G253320"/>
</dbReference>
<dbReference type="PANTHER" id="PTHR33136">
    <property type="entry name" value="RAPID ALKALINIZATION FACTOR-LIKE"/>
    <property type="match status" value="1"/>
</dbReference>
<evidence type="ECO:0000256" key="5">
    <source>
        <dbReference type="SAM" id="SignalP"/>
    </source>
</evidence>
<evidence type="ECO:0008006" key="8">
    <source>
        <dbReference type="Google" id="ProtNLM"/>
    </source>
</evidence>
<protein>
    <recommendedName>
        <fullName evidence="8">Rapid alkalinization factor</fullName>
    </recommendedName>
</protein>
<keyword evidence="4" id="KW-1015">Disulfide bond</keyword>
<dbReference type="AlphaFoldDB" id="A0A9R0RXT0"/>
<keyword evidence="2" id="KW-0372">Hormone</keyword>
<dbReference type="Proteomes" id="UP000324705">
    <property type="component" value="Chromosome 3A"/>
</dbReference>
<accession>A0A9R0RXT0</accession>